<gene>
    <name evidence="1" type="ORF">NIES4072_72250</name>
</gene>
<name>A0A2R5G4X3_NOSCO</name>
<reference evidence="1 2" key="1">
    <citation type="submission" date="2017-06" db="EMBL/GenBank/DDBJ databases">
        <title>Genome sequencing of cyanobaciteial culture collection at National Institute for Environmental Studies (NIES).</title>
        <authorList>
            <person name="Hirose Y."/>
            <person name="Shimura Y."/>
            <person name="Fujisawa T."/>
            <person name="Nakamura Y."/>
            <person name="Kawachi M."/>
        </authorList>
    </citation>
    <scope>NUCLEOTIDE SEQUENCE [LARGE SCALE GENOMIC DNA]</scope>
    <source>
        <strain evidence="1 2">NIES-4072</strain>
    </source>
</reference>
<accession>A0A2R5G4X3</accession>
<comment type="caution">
    <text evidence="1">The sequence shown here is derived from an EMBL/GenBank/DDBJ whole genome shotgun (WGS) entry which is preliminary data.</text>
</comment>
<protein>
    <submittedName>
        <fullName evidence="1">Uncharacterized protein</fullName>
    </submittedName>
</protein>
<dbReference type="EMBL" id="BDUD01000003">
    <property type="protein sequence ID" value="GBG23513.1"/>
    <property type="molecule type" value="Genomic_DNA"/>
</dbReference>
<keyword evidence="2" id="KW-1185">Reference proteome</keyword>
<organism evidence="1 2">
    <name type="scientific">Nostoc commune NIES-4072</name>
    <dbReference type="NCBI Taxonomy" id="2005467"/>
    <lineage>
        <taxon>Bacteria</taxon>
        <taxon>Bacillati</taxon>
        <taxon>Cyanobacteriota</taxon>
        <taxon>Cyanophyceae</taxon>
        <taxon>Nostocales</taxon>
        <taxon>Nostocaceae</taxon>
        <taxon>Nostoc</taxon>
    </lineage>
</organism>
<dbReference type="AlphaFoldDB" id="A0A2R5G4X3"/>
<sequence length="53" mass="5870">MLKNAPEYRLMSSQGAFSESLINDTLGLVLSKSGFVMQNCYEQSISISLLIKI</sequence>
<evidence type="ECO:0000313" key="2">
    <source>
        <dbReference type="Proteomes" id="UP000245124"/>
    </source>
</evidence>
<evidence type="ECO:0000313" key="1">
    <source>
        <dbReference type="EMBL" id="GBG23513.1"/>
    </source>
</evidence>
<proteinExistence type="predicted"/>
<dbReference type="Proteomes" id="UP000245124">
    <property type="component" value="Unassembled WGS sequence"/>
</dbReference>